<dbReference type="EMBL" id="JAINUF010000003">
    <property type="protein sequence ID" value="KAJ8370976.1"/>
    <property type="molecule type" value="Genomic_DNA"/>
</dbReference>
<accession>A0A9Q1G0A7</accession>
<proteinExistence type="predicted"/>
<sequence>MPWAHPWGCGQERGGGGTDAPFRLRNRSEPSLELTGAALQGGSDRRMNDAGVCLAVELGALPPAMGVAPSPACQGPPPVRPCCTRDTVNVVMDTACYGRSTAAQVSAWSLVWLEQGWNSQCLIPARKLITAHIDTLPALLKRCSGE</sequence>
<protein>
    <submittedName>
        <fullName evidence="2">Uncharacterized protein</fullName>
    </submittedName>
</protein>
<dbReference type="AlphaFoldDB" id="A0A9Q1G0A7"/>
<keyword evidence="3" id="KW-1185">Reference proteome</keyword>
<evidence type="ECO:0000313" key="2">
    <source>
        <dbReference type="EMBL" id="KAJ8370976.1"/>
    </source>
</evidence>
<reference evidence="2" key="1">
    <citation type="journal article" date="2023" name="Science">
        <title>Genome structures resolve the early diversification of teleost fishes.</title>
        <authorList>
            <person name="Parey E."/>
            <person name="Louis A."/>
            <person name="Montfort J."/>
            <person name="Bouchez O."/>
            <person name="Roques C."/>
            <person name="Iampietro C."/>
            <person name="Lluch J."/>
            <person name="Castinel A."/>
            <person name="Donnadieu C."/>
            <person name="Desvignes T."/>
            <person name="Floi Bucao C."/>
            <person name="Jouanno E."/>
            <person name="Wen M."/>
            <person name="Mejri S."/>
            <person name="Dirks R."/>
            <person name="Jansen H."/>
            <person name="Henkel C."/>
            <person name="Chen W.J."/>
            <person name="Zahm M."/>
            <person name="Cabau C."/>
            <person name="Klopp C."/>
            <person name="Thompson A.W."/>
            <person name="Robinson-Rechavi M."/>
            <person name="Braasch I."/>
            <person name="Lecointre G."/>
            <person name="Bobe J."/>
            <person name="Postlethwait J.H."/>
            <person name="Berthelot C."/>
            <person name="Roest Crollius H."/>
            <person name="Guiguen Y."/>
        </authorList>
    </citation>
    <scope>NUCLEOTIDE SEQUENCE</scope>
    <source>
        <strain evidence="2">WJC10195</strain>
    </source>
</reference>
<name>A0A9Q1G0A7_SYNKA</name>
<feature type="region of interest" description="Disordered" evidence="1">
    <location>
        <begin position="1"/>
        <end position="23"/>
    </location>
</feature>
<dbReference type="Proteomes" id="UP001152622">
    <property type="component" value="Chromosome 3"/>
</dbReference>
<organism evidence="2 3">
    <name type="scientific">Synaphobranchus kaupii</name>
    <name type="common">Kaup's arrowtooth eel</name>
    <dbReference type="NCBI Taxonomy" id="118154"/>
    <lineage>
        <taxon>Eukaryota</taxon>
        <taxon>Metazoa</taxon>
        <taxon>Chordata</taxon>
        <taxon>Craniata</taxon>
        <taxon>Vertebrata</taxon>
        <taxon>Euteleostomi</taxon>
        <taxon>Actinopterygii</taxon>
        <taxon>Neopterygii</taxon>
        <taxon>Teleostei</taxon>
        <taxon>Anguilliformes</taxon>
        <taxon>Synaphobranchidae</taxon>
        <taxon>Synaphobranchus</taxon>
    </lineage>
</organism>
<evidence type="ECO:0000256" key="1">
    <source>
        <dbReference type="SAM" id="MobiDB-lite"/>
    </source>
</evidence>
<comment type="caution">
    <text evidence="2">The sequence shown here is derived from an EMBL/GenBank/DDBJ whole genome shotgun (WGS) entry which is preliminary data.</text>
</comment>
<gene>
    <name evidence="2" type="ORF">SKAU_G00110040</name>
</gene>
<evidence type="ECO:0000313" key="3">
    <source>
        <dbReference type="Proteomes" id="UP001152622"/>
    </source>
</evidence>